<sequence>MIQLTNYFQQRFNLSTFKMIIPSLVHLRKVKNYEQQINLWTDKSIFVFLWSFIHIMLFLFSLNHIINQFIYLFVRQYLASKHHLQKKNPLQQAITPSQYNHLNMFFI</sequence>
<feature type="transmembrane region" description="Helical" evidence="1">
    <location>
        <begin position="48"/>
        <end position="74"/>
    </location>
</feature>
<accession>W7X2X1</accession>
<gene>
    <name evidence="2" type="ORF">TTHERM_000717528</name>
</gene>
<reference evidence="3" key="1">
    <citation type="journal article" date="2006" name="PLoS Biol.">
        <title>Macronuclear genome sequence of the ciliate Tetrahymena thermophila, a model eukaryote.</title>
        <authorList>
            <person name="Eisen J.A."/>
            <person name="Coyne R.S."/>
            <person name="Wu M."/>
            <person name="Wu D."/>
            <person name="Thiagarajan M."/>
            <person name="Wortman J.R."/>
            <person name="Badger J.H."/>
            <person name="Ren Q."/>
            <person name="Amedeo P."/>
            <person name="Jones K.M."/>
            <person name="Tallon L.J."/>
            <person name="Delcher A.L."/>
            <person name="Salzberg S.L."/>
            <person name="Silva J.C."/>
            <person name="Haas B.J."/>
            <person name="Majoros W.H."/>
            <person name="Farzad M."/>
            <person name="Carlton J.M."/>
            <person name="Smith R.K. Jr."/>
            <person name="Garg J."/>
            <person name="Pearlman R.E."/>
            <person name="Karrer K.M."/>
            <person name="Sun L."/>
            <person name="Manning G."/>
            <person name="Elde N.C."/>
            <person name="Turkewitz A.P."/>
            <person name="Asai D.J."/>
            <person name="Wilkes D.E."/>
            <person name="Wang Y."/>
            <person name="Cai H."/>
            <person name="Collins K."/>
            <person name="Stewart B.A."/>
            <person name="Lee S.R."/>
            <person name="Wilamowska K."/>
            <person name="Weinberg Z."/>
            <person name="Ruzzo W.L."/>
            <person name="Wloga D."/>
            <person name="Gaertig J."/>
            <person name="Frankel J."/>
            <person name="Tsao C.-C."/>
            <person name="Gorovsky M.A."/>
            <person name="Keeling P.J."/>
            <person name="Waller R.F."/>
            <person name="Patron N.J."/>
            <person name="Cherry J.M."/>
            <person name="Stover N.A."/>
            <person name="Krieger C.J."/>
            <person name="del Toro C."/>
            <person name="Ryder H.F."/>
            <person name="Williamson S.C."/>
            <person name="Barbeau R.A."/>
            <person name="Hamilton E.P."/>
            <person name="Orias E."/>
        </authorList>
    </citation>
    <scope>NUCLEOTIDE SEQUENCE [LARGE SCALE GENOMIC DNA]</scope>
    <source>
        <strain evidence="3">SB210</strain>
    </source>
</reference>
<evidence type="ECO:0000313" key="2">
    <source>
        <dbReference type="EMBL" id="EWS73665.1"/>
    </source>
</evidence>
<keyword evidence="1 2" id="KW-0812">Transmembrane</keyword>
<dbReference type="Proteomes" id="UP000009168">
    <property type="component" value="Unassembled WGS sequence"/>
</dbReference>
<keyword evidence="1" id="KW-1133">Transmembrane helix</keyword>
<protein>
    <submittedName>
        <fullName evidence="2">Transmembrane protein, putative</fullName>
    </submittedName>
</protein>
<keyword evidence="3" id="KW-1185">Reference proteome</keyword>
<name>W7X2X1_TETTS</name>
<dbReference type="RefSeq" id="XP_012653795.1">
    <property type="nucleotide sequence ID" value="XM_012798341.1"/>
</dbReference>
<keyword evidence="1" id="KW-0472">Membrane</keyword>
<evidence type="ECO:0000256" key="1">
    <source>
        <dbReference type="SAM" id="Phobius"/>
    </source>
</evidence>
<evidence type="ECO:0000313" key="3">
    <source>
        <dbReference type="Proteomes" id="UP000009168"/>
    </source>
</evidence>
<proteinExistence type="predicted"/>
<dbReference type="GeneID" id="24440355"/>
<dbReference type="KEGG" id="tet:TTHERM_000717528"/>
<dbReference type="AlphaFoldDB" id="W7X2X1"/>
<dbReference type="EMBL" id="GG662649">
    <property type="protein sequence ID" value="EWS73665.1"/>
    <property type="molecule type" value="Genomic_DNA"/>
</dbReference>
<organism evidence="2 3">
    <name type="scientific">Tetrahymena thermophila (strain SB210)</name>
    <dbReference type="NCBI Taxonomy" id="312017"/>
    <lineage>
        <taxon>Eukaryota</taxon>
        <taxon>Sar</taxon>
        <taxon>Alveolata</taxon>
        <taxon>Ciliophora</taxon>
        <taxon>Intramacronucleata</taxon>
        <taxon>Oligohymenophorea</taxon>
        <taxon>Hymenostomatida</taxon>
        <taxon>Tetrahymenina</taxon>
        <taxon>Tetrahymenidae</taxon>
        <taxon>Tetrahymena</taxon>
    </lineage>
</organism>
<dbReference type="InParanoid" id="W7X2X1"/>